<gene>
    <name evidence="2" type="ORF">KOW79_022124</name>
</gene>
<keyword evidence="3" id="KW-1185">Reference proteome</keyword>
<proteinExistence type="predicted"/>
<accession>A0A9D3N2J0</accession>
<feature type="region of interest" description="Disordered" evidence="1">
    <location>
        <begin position="35"/>
        <end position="71"/>
    </location>
</feature>
<dbReference type="Proteomes" id="UP000824219">
    <property type="component" value="Linkage Group LG28"/>
</dbReference>
<sequence length="77" mass="8505">MLTGGRGDRDDAILPPVGGQVYCRVRRRFSEHLDQLISRSEGVDSPDPGSKPSTDQPSDLPKSREQYTNHPLVLCLS</sequence>
<dbReference type="EMBL" id="JAHKSW010000028">
    <property type="protein sequence ID" value="KAG7314821.1"/>
    <property type="molecule type" value="Genomic_DNA"/>
</dbReference>
<protein>
    <submittedName>
        <fullName evidence="2">Uncharacterized protein</fullName>
    </submittedName>
</protein>
<reference evidence="2 3" key="1">
    <citation type="submission" date="2021-06" db="EMBL/GenBank/DDBJ databases">
        <title>Chromosome-level genome assembly of the red-tail catfish (Hemibagrus wyckioides).</title>
        <authorList>
            <person name="Shao F."/>
        </authorList>
    </citation>
    <scope>NUCLEOTIDE SEQUENCE [LARGE SCALE GENOMIC DNA]</scope>
    <source>
        <strain evidence="2">EC202008001</strain>
        <tissue evidence="2">Blood</tissue>
    </source>
</reference>
<comment type="caution">
    <text evidence="2">The sequence shown here is derived from an EMBL/GenBank/DDBJ whole genome shotgun (WGS) entry which is preliminary data.</text>
</comment>
<dbReference type="AlphaFoldDB" id="A0A9D3N2J0"/>
<organism evidence="2 3">
    <name type="scientific">Hemibagrus wyckioides</name>
    <dbReference type="NCBI Taxonomy" id="337641"/>
    <lineage>
        <taxon>Eukaryota</taxon>
        <taxon>Metazoa</taxon>
        <taxon>Chordata</taxon>
        <taxon>Craniata</taxon>
        <taxon>Vertebrata</taxon>
        <taxon>Euteleostomi</taxon>
        <taxon>Actinopterygii</taxon>
        <taxon>Neopterygii</taxon>
        <taxon>Teleostei</taxon>
        <taxon>Ostariophysi</taxon>
        <taxon>Siluriformes</taxon>
        <taxon>Bagridae</taxon>
        <taxon>Hemibagrus</taxon>
    </lineage>
</organism>
<evidence type="ECO:0000313" key="3">
    <source>
        <dbReference type="Proteomes" id="UP000824219"/>
    </source>
</evidence>
<evidence type="ECO:0000256" key="1">
    <source>
        <dbReference type="SAM" id="MobiDB-lite"/>
    </source>
</evidence>
<evidence type="ECO:0000313" key="2">
    <source>
        <dbReference type="EMBL" id="KAG7314821.1"/>
    </source>
</evidence>
<name>A0A9D3N2J0_9TELE</name>